<dbReference type="OrthoDB" id="2506958at2759"/>
<keyword evidence="2" id="KW-1185">Reference proteome</keyword>
<name>A0A2N5SS84_9BASI</name>
<dbReference type="AlphaFoldDB" id="A0A2N5SS84"/>
<dbReference type="EMBL" id="PGCJ01000879">
    <property type="protein sequence ID" value="PLW16095.1"/>
    <property type="molecule type" value="Genomic_DNA"/>
</dbReference>
<organism evidence="1 2">
    <name type="scientific">Puccinia coronata f. sp. avenae</name>
    <dbReference type="NCBI Taxonomy" id="200324"/>
    <lineage>
        <taxon>Eukaryota</taxon>
        <taxon>Fungi</taxon>
        <taxon>Dikarya</taxon>
        <taxon>Basidiomycota</taxon>
        <taxon>Pucciniomycotina</taxon>
        <taxon>Pucciniomycetes</taxon>
        <taxon>Pucciniales</taxon>
        <taxon>Pucciniaceae</taxon>
        <taxon>Puccinia</taxon>
    </lineage>
</organism>
<dbReference type="PANTHER" id="PTHR33069">
    <property type="entry name" value="CHROMOSOME 7, WHOLE GENOME SHOTGUN SEQUENCE-RELATED"/>
    <property type="match status" value="1"/>
</dbReference>
<sequence length="236" mass="27373">MHLCLDPVRLLQDPVSNLKLVLEIQPQLDLTFHQIKCAIDIICLEDKSDSSRPARHLDEFESSRLWPLNNALRHKLWRKTSTLIAASCEDIKKLGLSYPYSQSRDGGCDWKWKPEETSAVLAVIDSAIGYLKQSEFHLVQRGWPDTIGDMDDMLVMFQKWIQDPNKSVRAPLQIPYIQLAQSLLPMIKLIRLFFNKLSAYGKETFPIFTEIHLDQLESIHKLPRKILHCHITQELF</sequence>
<evidence type="ECO:0000313" key="1">
    <source>
        <dbReference type="EMBL" id="PLW16095.1"/>
    </source>
</evidence>
<dbReference type="Proteomes" id="UP000235388">
    <property type="component" value="Unassembled WGS sequence"/>
</dbReference>
<accession>A0A2N5SS84</accession>
<gene>
    <name evidence="1" type="ORF">PCANC_17489</name>
</gene>
<comment type="caution">
    <text evidence="1">The sequence shown here is derived from an EMBL/GenBank/DDBJ whole genome shotgun (WGS) entry which is preliminary data.</text>
</comment>
<dbReference type="PANTHER" id="PTHR33069:SF3">
    <property type="entry name" value="DYNEIN HEAVY CHAIN TAIL DOMAIN-CONTAINING PROTEIN"/>
    <property type="match status" value="1"/>
</dbReference>
<proteinExistence type="predicted"/>
<evidence type="ECO:0000313" key="2">
    <source>
        <dbReference type="Proteomes" id="UP000235388"/>
    </source>
</evidence>
<reference evidence="1 2" key="1">
    <citation type="submission" date="2017-11" db="EMBL/GenBank/DDBJ databases">
        <title>De novo assembly and phasing of dikaryotic genomes from two isolates of Puccinia coronata f. sp. avenae, the causal agent of oat crown rust.</title>
        <authorList>
            <person name="Miller M.E."/>
            <person name="Zhang Y."/>
            <person name="Omidvar V."/>
            <person name="Sperschneider J."/>
            <person name="Schwessinger B."/>
            <person name="Raley C."/>
            <person name="Palmer J.M."/>
            <person name="Garnica D."/>
            <person name="Upadhyaya N."/>
            <person name="Rathjen J."/>
            <person name="Taylor J.M."/>
            <person name="Park R.F."/>
            <person name="Dodds P.N."/>
            <person name="Hirsch C.D."/>
            <person name="Kianian S.F."/>
            <person name="Figueroa M."/>
        </authorList>
    </citation>
    <scope>NUCLEOTIDE SEQUENCE [LARGE SCALE GENOMIC DNA]</scope>
    <source>
        <strain evidence="1">12NC29</strain>
    </source>
</reference>
<protein>
    <submittedName>
        <fullName evidence="1">Uncharacterized protein</fullName>
    </submittedName>
</protein>